<sequence>MSDNITFVPLKNQDIEELTAIMKRAFDEDARIHLGRETGGPPGYDDGSFLRNWGMNPNATSFKIYEDDNLIGGTILWINSNKDNFLGTIFFDSSVQNKGIGTMVWKKIEEMYPDTVAWNTETPIFSRRNHHFYINKCGFHCVKIENSKNIEEGQFILRKEMKR</sequence>
<dbReference type="STRING" id="1450648.CLORY_39810"/>
<dbReference type="Gene3D" id="3.40.630.30">
    <property type="match status" value="1"/>
</dbReference>
<protein>
    <recommendedName>
        <fullName evidence="1">N-acetyltransferase domain-containing protein</fullName>
    </recommendedName>
</protein>
<dbReference type="SUPFAM" id="SSF55729">
    <property type="entry name" value="Acyl-CoA N-acyltransferases (Nat)"/>
    <property type="match status" value="1"/>
</dbReference>
<proteinExistence type="predicted"/>
<gene>
    <name evidence="2" type="ORF">CLORY_39810</name>
</gene>
<keyword evidence="3" id="KW-1185">Reference proteome</keyword>
<dbReference type="Proteomes" id="UP000190080">
    <property type="component" value="Unassembled WGS sequence"/>
</dbReference>
<dbReference type="CDD" id="cd04301">
    <property type="entry name" value="NAT_SF"/>
    <property type="match status" value="1"/>
</dbReference>
<comment type="caution">
    <text evidence="2">The sequence shown here is derived from an EMBL/GenBank/DDBJ whole genome shotgun (WGS) entry which is preliminary data.</text>
</comment>
<dbReference type="InterPro" id="IPR016181">
    <property type="entry name" value="Acyl_CoA_acyltransferase"/>
</dbReference>
<dbReference type="AlphaFoldDB" id="A0A1V4ICD2"/>
<organism evidence="2 3">
    <name type="scientific">Clostridium oryzae</name>
    <dbReference type="NCBI Taxonomy" id="1450648"/>
    <lineage>
        <taxon>Bacteria</taxon>
        <taxon>Bacillati</taxon>
        <taxon>Bacillota</taxon>
        <taxon>Clostridia</taxon>
        <taxon>Eubacteriales</taxon>
        <taxon>Clostridiaceae</taxon>
        <taxon>Clostridium</taxon>
    </lineage>
</organism>
<name>A0A1V4ICD2_9CLOT</name>
<evidence type="ECO:0000313" key="2">
    <source>
        <dbReference type="EMBL" id="OPJ57662.1"/>
    </source>
</evidence>
<dbReference type="GO" id="GO:0016747">
    <property type="term" value="F:acyltransferase activity, transferring groups other than amino-acyl groups"/>
    <property type="evidence" value="ECO:0007669"/>
    <property type="project" value="InterPro"/>
</dbReference>
<dbReference type="OrthoDB" id="9786032at2"/>
<dbReference type="RefSeq" id="WP_079427788.1">
    <property type="nucleotide sequence ID" value="NZ_MZGV01000076.1"/>
</dbReference>
<evidence type="ECO:0000259" key="1">
    <source>
        <dbReference type="PROSITE" id="PS51186"/>
    </source>
</evidence>
<dbReference type="EMBL" id="MZGV01000076">
    <property type="protein sequence ID" value="OPJ57662.1"/>
    <property type="molecule type" value="Genomic_DNA"/>
</dbReference>
<evidence type="ECO:0000313" key="3">
    <source>
        <dbReference type="Proteomes" id="UP000190080"/>
    </source>
</evidence>
<feature type="domain" description="N-acetyltransferase" evidence="1">
    <location>
        <begin position="5"/>
        <end position="162"/>
    </location>
</feature>
<dbReference type="PROSITE" id="PS51186">
    <property type="entry name" value="GNAT"/>
    <property type="match status" value="1"/>
</dbReference>
<dbReference type="Pfam" id="PF00583">
    <property type="entry name" value="Acetyltransf_1"/>
    <property type="match status" value="1"/>
</dbReference>
<reference evidence="2 3" key="1">
    <citation type="submission" date="2017-03" db="EMBL/GenBank/DDBJ databases">
        <title>Genome sequence of Clostridium oryzae DSM 28571.</title>
        <authorList>
            <person name="Poehlein A."/>
            <person name="Daniel R."/>
        </authorList>
    </citation>
    <scope>NUCLEOTIDE SEQUENCE [LARGE SCALE GENOMIC DNA]</scope>
    <source>
        <strain evidence="2 3">DSM 28571</strain>
    </source>
</reference>
<accession>A0A1V4ICD2</accession>
<dbReference type="InterPro" id="IPR000182">
    <property type="entry name" value="GNAT_dom"/>
</dbReference>